<dbReference type="Proteomes" id="UP001063166">
    <property type="component" value="Unassembled WGS sequence"/>
</dbReference>
<keyword evidence="2" id="KW-1185">Reference proteome</keyword>
<sequence length="107" mass="12392">MPQSQRSLIFTAFRGSRYLFNTHHPTAHAMPLCAPHRGCTGRPFISDGLSIQITYSRWYRPSSLRFDRVAPGSLTEDWEMVSTVPERPYPDVRLMPWPRHAPRLRVA</sequence>
<protein>
    <submittedName>
        <fullName evidence="1">Uncharacterized protein</fullName>
    </submittedName>
</protein>
<dbReference type="AlphaFoldDB" id="A0A9P3Q0H1"/>
<dbReference type="EMBL" id="BRPK01000019">
    <property type="protein sequence ID" value="GLB44929.1"/>
    <property type="molecule type" value="Genomic_DNA"/>
</dbReference>
<reference evidence="1" key="1">
    <citation type="submission" date="2022-07" db="EMBL/GenBank/DDBJ databases">
        <title>The genome of Lyophyllum shimeji provides insight into the initial evolution of ectomycorrhizal fungal genome.</title>
        <authorList>
            <person name="Kobayashi Y."/>
            <person name="Shibata T."/>
            <person name="Hirakawa H."/>
            <person name="Shigenobu S."/>
            <person name="Nishiyama T."/>
            <person name="Yamada A."/>
            <person name="Hasebe M."/>
            <person name="Kawaguchi M."/>
        </authorList>
    </citation>
    <scope>NUCLEOTIDE SEQUENCE</scope>
    <source>
        <strain evidence="1">AT787</strain>
    </source>
</reference>
<proteinExistence type="predicted"/>
<evidence type="ECO:0000313" key="1">
    <source>
        <dbReference type="EMBL" id="GLB44929.1"/>
    </source>
</evidence>
<accession>A0A9P3Q0H1</accession>
<comment type="caution">
    <text evidence="1">The sequence shown here is derived from an EMBL/GenBank/DDBJ whole genome shotgun (WGS) entry which is preliminary data.</text>
</comment>
<evidence type="ECO:0000313" key="2">
    <source>
        <dbReference type="Proteomes" id="UP001063166"/>
    </source>
</evidence>
<gene>
    <name evidence="1" type="ORF">LshimejAT787_1900070</name>
</gene>
<organism evidence="1 2">
    <name type="scientific">Lyophyllum shimeji</name>
    <name type="common">Hon-shimeji</name>
    <name type="synonym">Tricholoma shimeji</name>
    <dbReference type="NCBI Taxonomy" id="47721"/>
    <lineage>
        <taxon>Eukaryota</taxon>
        <taxon>Fungi</taxon>
        <taxon>Dikarya</taxon>
        <taxon>Basidiomycota</taxon>
        <taxon>Agaricomycotina</taxon>
        <taxon>Agaricomycetes</taxon>
        <taxon>Agaricomycetidae</taxon>
        <taxon>Agaricales</taxon>
        <taxon>Tricholomatineae</taxon>
        <taxon>Lyophyllaceae</taxon>
        <taxon>Lyophyllum</taxon>
    </lineage>
</organism>
<name>A0A9P3Q0H1_LYOSH</name>